<feature type="transmembrane region" description="Helical" evidence="1">
    <location>
        <begin position="21"/>
        <end position="43"/>
    </location>
</feature>
<keyword evidence="1" id="KW-1133">Transmembrane helix</keyword>
<sequence>MELMVGRKGRQMPAAGLKIVVMAYLSWTGCISITRTVVLVKLLSVKMGMLLSQKVTRET</sequence>
<reference evidence="2" key="1">
    <citation type="submission" date="2014-09" db="EMBL/GenBank/DDBJ databases">
        <authorList>
            <person name="Magalhaes I.L.F."/>
            <person name="Oliveira U."/>
            <person name="Santos F.R."/>
            <person name="Vidigal T.H.D.A."/>
            <person name="Brescovit A.D."/>
            <person name="Santos A.J."/>
        </authorList>
    </citation>
    <scope>NUCLEOTIDE SEQUENCE</scope>
    <source>
        <tissue evidence="2">Shoot tissue taken approximately 20 cm above the soil surface</tissue>
    </source>
</reference>
<dbReference type="EMBL" id="GBRH01215859">
    <property type="protein sequence ID" value="JAD82036.1"/>
    <property type="molecule type" value="Transcribed_RNA"/>
</dbReference>
<evidence type="ECO:0000256" key="1">
    <source>
        <dbReference type="SAM" id="Phobius"/>
    </source>
</evidence>
<keyword evidence="1" id="KW-0472">Membrane</keyword>
<evidence type="ECO:0000313" key="2">
    <source>
        <dbReference type="EMBL" id="JAD82036.1"/>
    </source>
</evidence>
<protein>
    <submittedName>
        <fullName evidence="2">Uncharacterized protein</fullName>
    </submittedName>
</protein>
<keyword evidence="1" id="KW-0812">Transmembrane</keyword>
<proteinExistence type="predicted"/>
<reference evidence="2" key="2">
    <citation type="journal article" date="2015" name="Data Brief">
        <title>Shoot transcriptome of the giant reed, Arundo donax.</title>
        <authorList>
            <person name="Barrero R.A."/>
            <person name="Guerrero F.D."/>
            <person name="Moolhuijzen P."/>
            <person name="Goolsby J.A."/>
            <person name="Tidwell J."/>
            <person name="Bellgard S.E."/>
            <person name="Bellgard M.I."/>
        </authorList>
    </citation>
    <scope>NUCLEOTIDE SEQUENCE</scope>
    <source>
        <tissue evidence="2">Shoot tissue taken approximately 20 cm above the soil surface</tissue>
    </source>
</reference>
<organism evidence="2">
    <name type="scientific">Arundo donax</name>
    <name type="common">Giant reed</name>
    <name type="synonym">Donax arundinaceus</name>
    <dbReference type="NCBI Taxonomy" id="35708"/>
    <lineage>
        <taxon>Eukaryota</taxon>
        <taxon>Viridiplantae</taxon>
        <taxon>Streptophyta</taxon>
        <taxon>Embryophyta</taxon>
        <taxon>Tracheophyta</taxon>
        <taxon>Spermatophyta</taxon>
        <taxon>Magnoliopsida</taxon>
        <taxon>Liliopsida</taxon>
        <taxon>Poales</taxon>
        <taxon>Poaceae</taxon>
        <taxon>PACMAD clade</taxon>
        <taxon>Arundinoideae</taxon>
        <taxon>Arundineae</taxon>
        <taxon>Arundo</taxon>
    </lineage>
</organism>
<accession>A0A0A9D2M3</accession>
<name>A0A0A9D2M3_ARUDO</name>
<dbReference type="PROSITE" id="PS51257">
    <property type="entry name" value="PROKAR_LIPOPROTEIN"/>
    <property type="match status" value="1"/>
</dbReference>
<dbReference type="AlphaFoldDB" id="A0A0A9D2M3"/>